<dbReference type="InterPro" id="IPR003660">
    <property type="entry name" value="HAMP_dom"/>
</dbReference>
<feature type="non-terminal residue" evidence="4">
    <location>
        <position position="85"/>
    </location>
</feature>
<dbReference type="PROSITE" id="PS50885">
    <property type="entry name" value="HAMP"/>
    <property type="match status" value="1"/>
</dbReference>
<organism evidence="4 5">
    <name type="scientific">Streptomyces brasiliscabiei</name>
    <dbReference type="NCBI Taxonomy" id="2736302"/>
    <lineage>
        <taxon>Bacteria</taxon>
        <taxon>Bacillati</taxon>
        <taxon>Actinomycetota</taxon>
        <taxon>Actinomycetes</taxon>
        <taxon>Kitasatosporales</taxon>
        <taxon>Streptomycetaceae</taxon>
        <taxon>Streptomyces</taxon>
    </lineage>
</organism>
<keyword evidence="5" id="KW-1185">Reference proteome</keyword>
<evidence type="ECO:0000256" key="1">
    <source>
        <dbReference type="ARBA" id="ARBA00022692"/>
    </source>
</evidence>
<protein>
    <recommendedName>
        <fullName evidence="3">HAMP domain-containing protein</fullName>
    </recommendedName>
</protein>
<keyword evidence="1" id="KW-0812">Transmembrane</keyword>
<reference evidence="4 5" key="1">
    <citation type="submission" date="2024-03" db="EMBL/GenBank/DDBJ databases">
        <title>First Report of Pectobacterium brasiliscabiei causing potato scab in china.</title>
        <authorList>
            <person name="Handique U."/>
        </authorList>
    </citation>
    <scope>NUCLEOTIDE SEQUENCE [LARGE SCALE GENOMIC DNA]</scope>
    <source>
        <strain evidence="4 5">ZRIMU1503</strain>
    </source>
</reference>
<evidence type="ECO:0000313" key="4">
    <source>
        <dbReference type="EMBL" id="MEI5617407.1"/>
    </source>
</evidence>
<evidence type="ECO:0000313" key="5">
    <source>
        <dbReference type="Proteomes" id="UP001365781"/>
    </source>
</evidence>
<sequence>ADRERARTEAERAETARQQSLVVEGLAKGLAALARRDLTHSLAGFPADYRKLESDFNAAVEALRETMHAVIDNSRTIVSGAGEVA</sequence>
<dbReference type="RefSeq" id="WP_336559264.1">
    <property type="nucleotide sequence ID" value="NZ_JBBAYM010000589.1"/>
</dbReference>
<keyword evidence="2" id="KW-0472">Membrane</keyword>
<accession>A0ABU8GW32</accession>
<comment type="caution">
    <text evidence="4">The sequence shown here is derived from an EMBL/GenBank/DDBJ whole genome shotgun (WGS) entry which is preliminary data.</text>
</comment>
<gene>
    <name evidence="4" type="ORF">WB403_50825</name>
</gene>
<proteinExistence type="predicted"/>
<keyword evidence="2" id="KW-1133">Transmembrane helix</keyword>
<dbReference type="EMBL" id="JBBAYM010000589">
    <property type="protein sequence ID" value="MEI5617407.1"/>
    <property type="molecule type" value="Genomic_DNA"/>
</dbReference>
<feature type="domain" description="HAMP" evidence="3">
    <location>
        <begin position="17"/>
        <end position="68"/>
    </location>
</feature>
<evidence type="ECO:0000256" key="2">
    <source>
        <dbReference type="ARBA" id="ARBA00022989"/>
    </source>
</evidence>
<dbReference type="Proteomes" id="UP001365781">
    <property type="component" value="Unassembled WGS sequence"/>
</dbReference>
<evidence type="ECO:0000259" key="3">
    <source>
        <dbReference type="PROSITE" id="PS50885"/>
    </source>
</evidence>
<name>A0ABU8GW32_9ACTN</name>
<feature type="non-terminal residue" evidence="4">
    <location>
        <position position="1"/>
    </location>
</feature>